<dbReference type="RefSeq" id="WP_139087304.1">
    <property type="nucleotide sequence ID" value="NZ_VDFR01000012.1"/>
</dbReference>
<dbReference type="Gene3D" id="3.20.20.140">
    <property type="entry name" value="Metal-dependent hydrolases"/>
    <property type="match status" value="1"/>
</dbReference>
<sequence>MTSPEPSTPAPGTTPAPARRRVVTLRRALVAGVVLVLVAAVAFFAFAPGIVEKGMNEVVAGSLPDVTDETQTLHDSLTILDMHSDTLLWKRDLLDRSDRGHVDLPRLQDGNVALQVFSSVSKSPKGQNFDSNSADSDNITLLTFAQLQPPRTWRSIFERSMYHAEKLRDAEERSDGALRLVRTSDDLTSLLADRATGENVTGALLSLEGLQPLEGDADNLQRLYDAGYRMAGFTHFFDNEVAGSMHGEEKDGLTDLGREVFDEMERLGMIVDVAHASHPAVAEMLERATKPVVSSHGGVQATCEVNRNLTDDEIRGVAATGGVVGIGYFDGAVCDTSAEAVVDAMVHVRDLVGIDHVGLGSDYDGSVAVRWDTSELAVVTQELVDRGFSEADVAKVMGGNVGRVMTAVLPKG</sequence>
<keyword evidence="1" id="KW-0472">Membrane</keyword>
<name>A0A5C4MWU9_9ACTN</name>
<feature type="transmembrane region" description="Helical" evidence="1">
    <location>
        <begin position="28"/>
        <end position="47"/>
    </location>
</feature>
<evidence type="ECO:0000256" key="1">
    <source>
        <dbReference type="SAM" id="Phobius"/>
    </source>
</evidence>
<evidence type="ECO:0000313" key="2">
    <source>
        <dbReference type="EMBL" id="TNC50655.1"/>
    </source>
</evidence>
<dbReference type="Pfam" id="PF01244">
    <property type="entry name" value="Peptidase_M19"/>
    <property type="match status" value="1"/>
</dbReference>
<evidence type="ECO:0000313" key="3">
    <source>
        <dbReference type="Proteomes" id="UP000306740"/>
    </source>
</evidence>
<reference evidence="2 3" key="1">
    <citation type="submission" date="2019-05" db="EMBL/GenBank/DDBJ databases">
        <title>Mumia sp. nov., isolated from the intestinal contents of plateau pika (Ochotona curzoniae) in the Qinghai-Tibet plateau of China.</title>
        <authorList>
            <person name="Tian Z."/>
        </authorList>
    </citation>
    <scope>NUCLEOTIDE SEQUENCE [LARGE SCALE GENOMIC DNA]</scope>
    <source>
        <strain evidence="3">527</strain>
    </source>
</reference>
<gene>
    <name evidence="2" type="ORF">FHE65_03240</name>
</gene>
<keyword evidence="1" id="KW-1133">Transmembrane helix</keyword>
<dbReference type="AlphaFoldDB" id="A0A5C4MWU9"/>
<accession>A0A5C4MWU9</accession>
<dbReference type="GO" id="GO:0070573">
    <property type="term" value="F:metallodipeptidase activity"/>
    <property type="evidence" value="ECO:0007669"/>
    <property type="project" value="InterPro"/>
</dbReference>
<organism evidence="2 3">
    <name type="scientific">Mumia zhuanghuii</name>
    <dbReference type="NCBI Taxonomy" id="2585211"/>
    <lineage>
        <taxon>Bacteria</taxon>
        <taxon>Bacillati</taxon>
        <taxon>Actinomycetota</taxon>
        <taxon>Actinomycetes</taxon>
        <taxon>Propionibacteriales</taxon>
        <taxon>Nocardioidaceae</taxon>
        <taxon>Mumia</taxon>
    </lineage>
</organism>
<dbReference type="CDD" id="cd01301">
    <property type="entry name" value="rDP_like"/>
    <property type="match status" value="1"/>
</dbReference>
<dbReference type="GO" id="GO:0006508">
    <property type="term" value="P:proteolysis"/>
    <property type="evidence" value="ECO:0007669"/>
    <property type="project" value="InterPro"/>
</dbReference>
<dbReference type="EMBL" id="VDFR01000012">
    <property type="protein sequence ID" value="TNC50655.1"/>
    <property type="molecule type" value="Genomic_DNA"/>
</dbReference>
<keyword evidence="1" id="KW-0812">Transmembrane</keyword>
<dbReference type="PANTHER" id="PTHR10443">
    <property type="entry name" value="MICROSOMAL DIPEPTIDASE"/>
    <property type="match status" value="1"/>
</dbReference>
<dbReference type="InterPro" id="IPR008257">
    <property type="entry name" value="Pept_M19"/>
</dbReference>
<dbReference type="PANTHER" id="PTHR10443:SF12">
    <property type="entry name" value="DIPEPTIDASE"/>
    <property type="match status" value="1"/>
</dbReference>
<comment type="caution">
    <text evidence="2">The sequence shown here is derived from an EMBL/GenBank/DDBJ whole genome shotgun (WGS) entry which is preliminary data.</text>
</comment>
<proteinExistence type="predicted"/>
<dbReference type="OrthoDB" id="9804920at2"/>
<dbReference type="SUPFAM" id="SSF51556">
    <property type="entry name" value="Metallo-dependent hydrolases"/>
    <property type="match status" value="1"/>
</dbReference>
<dbReference type="Proteomes" id="UP000306740">
    <property type="component" value="Unassembled WGS sequence"/>
</dbReference>
<protein>
    <submittedName>
        <fullName evidence="2">Peptidase M19</fullName>
    </submittedName>
</protein>
<dbReference type="InterPro" id="IPR032466">
    <property type="entry name" value="Metal_Hydrolase"/>
</dbReference>
<dbReference type="PROSITE" id="PS51365">
    <property type="entry name" value="RENAL_DIPEPTIDASE_2"/>
    <property type="match status" value="1"/>
</dbReference>